<organism evidence="1 2">
    <name type="scientific">Treponema primitia (strain ATCC BAA-887 / DSM 12427 / ZAS-2)</name>
    <dbReference type="NCBI Taxonomy" id="545694"/>
    <lineage>
        <taxon>Bacteria</taxon>
        <taxon>Pseudomonadati</taxon>
        <taxon>Spirochaetota</taxon>
        <taxon>Spirochaetia</taxon>
        <taxon>Spirochaetales</taxon>
        <taxon>Treponemataceae</taxon>
        <taxon>Treponema</taxon>
    </lineage>
</organism>
<accession>F5YR31</accession>
<dbReference type="KEGG" id="tpi:TREPR_3588"/>
<protein>
    <submittedName>
        <fullName evidence="1">Uncharacterized protein</fullName>
    </submittedName>
</protein>
<dbReference type="AlphaFoldDB" id="F5YR31"/>
<reference evidence="1 2" key="2">
    <citation type="journal article" date="2011" name="ISME J.">
        <title>RNA-seq reveals cooperative metabolic interactions between two termite-gut spirochete species in co-culture.</title>
        <authorList>
            <person name="Rosenthal A.Z."/>
            <person name="Matson E.G."/>
            <person name="Eldar A."/>
            <person name="Leadbetter J.R."/>
        </authorList>
    </citation>
    <scope>NUCLEOTIDE SEQUENCE [LARGE SCALE GENOMIC DNA]</scope>
    <source>
        <strain evidence="2">ATCC BAA-887 / DSM 12427 / ZAS-2</strain>
    </source>
</reference>
<keyword evidence="2" id="KW-1185">Reference proteome</keyword>
<evidence type="ECO:0000313" key="1">
    <source>
        <dbReference type="EMBL" id="AEF85544.1"/>
    </source>
</evidence>
<dbReference type="HOGENOM" id="CLU_3349932_0_0_12"/>
<sequence>MVPVLSLWGKKKARASMREGTGFLPGVRKELFGLPGT</sequence>
<proteinExistence type="predicted"/>
<dbReference type="EMBL" id="CP001843">
    <property type="protein sequence ID" value="AEF85544.1"/>
    <property type="molecule type" value="Genomic_DNA"/>
</dbReference>
<name>F5YR31_TREPZ</name>
<reference evidence="2" key="1">
    <citation type="submission" date="2009-12" db="EMBL/GenBank/DDBJ databases">
        <title>Complete sequence of Treponema primitia strain ZAS-2.</title>
        <authorList>
            <person name="Tetu S.G."/>
            <person name="Matson E."/>
            <person name="Ren Q."/>
            <person name="Seshadri R."/>
            <person name="Elbourne L."/>
            <person name="Hassan K.A."/>
            <person name="Durkin A."/>
            <person name="Radune D."/>
            <person name="Mohamoud Y."/>
            <person name="Shay R."/>
            <person name="Jin S."/>
            <person name="Zhang X."/>
            <person name="Lucey K."/>
            <person name="Ballor N.R."/>
            <person name="Ottesen E."/>
            <person name="Rosenthal R."/>
            <person name="Allen A."/>
            <person name="Leadbetter J.R."/>
            <person name="Paulsen I.T."/>
        </authorList>
    </citation>
    <scope>NUCLEOTIDE SEQUENCE [LARGE SCALE GENOMIC DNA]</scope>
    <source>
        <strain evidence="2">ATCC BAA-887 / DSM 12427 / ZAS-2</strain>
    </source>
</reference>
<dbReference type="Proteomes" id="UP000009223">
    <property type="component" value="Chromosome"/>
</dbReference>
<gene>
    <name evidence="1" type="ordered locus">TREPR_3588</name>
</gene>
<evidence type="ECO:0000313" key="2">
    <source>
        <dbReference type="Proteomes" id="UP000009223"/>
    </source>
</evidence>